<protein>
    <recommendedName>
        <fullName evidence="4 12">Ribosomal RNA small subunit methyltransferase E</fullName>
        <ecNumber evidence="3 12">2.1.1.193</ecNumber>
    </recommendedName>
</protein>
<dbReference type="CDD" id="cd18084">
    <property type="entry name" value="RsmE-like"/>
    <property type="match status" value="1"/>
</dbReference>
<keyword evidence="16" id="KW-1185">Reference proteome</keyword>
<evidence type="ECO:0000256" key="8">
    <source>
        <dbReference type="ARBA" id="ARBA00022679"/>
    </source>
</evidence>
<evidence type="ECO:0000256" key="2">
    <source>
        <dbReference type="ARBA" id="ARBA00005528"/>
    </source>
</evidence>
<evidence type="ECO:0000259" key="14">
    <source>
        <dbReference type="Pfam" id="PF20260"/>
    </source>
</evidence>
<evidence type="ECO:0000313" key="15">
    <source>
        <dbReference type="EMBL" id="RKQ36383.1"/>
    </source>
</evidence>
<dbReference type="Gene3D" id="2.40.240.20">
    <property type="entry name" value="Hypothetical PUA domain-like, domain 1"/>
    <property type="match status" value="1"/>
</dbReference>
<evidence type="ECO:0000313" key="16">
    <source>
        <dbReference type="Proteomes" id="UP000249516"/>
    </source>
</evidence>
<dbReference type="NCBIfam" id="NF008693">
    <property type="entry name" value="PRK11713.2-3"/>
    <property type="match status" value="1"/>
</dbReference>
<dbReference type="InterPro" id="IPR015947">
    <property type="entry name" value="PUA-like_sf"/>
</dbReference>
<dbReference type="GO" id="GO:0005737">
    <property type="term" value="C:cytoplasm"/>
    <property type="evidence" value="ECO:0007669"/>
    <property type="project" value="UniProtKB-SubCell"/>
</dbReference>
<dbReference type="PANTHER" id="PTHR30027:SF3">
    <property type="entry name" value="16S RRNA (URACIL(1498)-N(3))-METHYLTRANSFERASE"/>
    <property type="match status" value="1"/>
</dbReference>
<dbReference type="InterPro" id="IPR029026">
    <property type="entry name" value="tRNA_m1G_MTases_N"/>
</dbReference>
<dbReference type="Pfam" id="PF20260">
    <property type="entry name" value="PUA_4"/>
    <property type="match status" value="1"/>
</dbReference>
<dbReference type="RefSeq" id="WP_110920490.1">
    <property type="nucleotide sequence ID" value="NZ_PNJG02000001.1"/>
</dbReference>
<keyword evidence="9 12" id="KW-0949">S-adenosyl-L-methionine</keyword>
<dbReference type="AlphaFoldDB" id="A0A495A9C6"/>
<dbReference type="InterPro" id="IPR046886">
    <property type="entry name" value="RsmE_MTase_dom"/>
</dbReference>
<evidence type="ECO:0000256" key="3">
    <source>
        <dbReference type="ARBA" id="ARBA00012328"/>
    </source>
</evidence>
<keyword evidence="8 12" id="KW-0808">Transferase</keyword>
<dbReference type="OrthoDB" id="9808126at2"/>
<evidence type="ECO:0000256" key="11">
    <source>
        <dbReference type="ARBA" id="ARBA00047944"/>
    </source>
</evidence>
<dbReference type="SUPFAM" id="SSF88697">
    <property type="entry name" value="PUA domain-like"/>
    <property type="match status" value="1"/>
</dbReference>
<comment type="subcellular location">
    <subcellularLocation>
        <location evidence="1 12">Cytoplasm</location>
    </subcellularLocation>
</comment>
<dbReference type="Gene3D" id="3.40.1280.10">
    <property type="match status" value="1"/>
</dbReference>
<dbReference type="InterPro" id="IPR006700">
    <property type="entry name" value="RsmE"/>
</dbReference>
<evidence type="ECO:0000256" key="12">
    <source>
        <dbReference type="PIRNR" id="PIRNR015601"/>
    </source>
</evidence>
<evidence type="ECO:0000259" key="13">
    <source>
        <dbReference type="Pfam" id="PF04452"/>
    </source>
</evidence>
<dbReference type="InterPro" id="IPR046887">
    <property type="entry name" value="RsmE_PUA-like"/>
</dbReference>
<dbReference type="Pfam" id="PF04452">
    <property type="entry name" value="Methyltrans_RNA"/>
    <property type="match status" value="1"/>
</dbReference>
<gene>
    <name evidence="15" type="ORF">C1C97_001525</name>
</gene>
<proteinExistence type="inferred from homology"/>
<evidence type="ECO:0000256" key="4">
    <source>
        <dbReference type="ARBA" id="ARBA00013673"/>
    </source>
</evidence>
<keyword evidence="6 12" id="KW-0698">rRNA processing</keyword>
<dbReference type="PIRSF" id="PIRSF015601">
    <property type="entry name" value="MTase_slr0722"/>
    <property type="match status" value="1"/>
</dbReference>
<evidence type="ECO:0000256" key="6">
    <source>
        <dbReference type="ARBA" id="ARBA00022552"/>
    </source>
</evidence>
<dbReference type="Proteomes" id="UP000249516">
    <property type="component" value="Unassembled WGS sequence"/>
</dbReference>
<accession>A0A495A9C6</accession>
<feature type="domain" description="Ribosomal RNA small subunit methyltransferase E PUA-like" evidence="14">
    <location>
        <begin position="26"/>
        <end position="69"/>
    </location>
</feature>
<comment type="caution">
    <text evidence="15">The sequence shown here is derived from an EMBL/GenBank/DDBJ whole genome shotgun (WGS) entry which is preliminary data.</text>
</comment>
<evidence type="ECO:0000256" key="1">
    <source>
        <dbReference type="ARBA" id="ARBA00004496"/>
    </source>
</evidence>
<feature type="domain" description="Ribosomal RNA small subunit methyltransferase E methyltransferase" evidence="13">
    <location>
        <begin position="80"/>
        <end position="245"/>
    </location>
</feature>
<reference evidence="15 16" key="1">
    <citation type="submission" date="2018-10" db="EMBL/GenBank/DDBJ databases">
        <title>Kocuria tytouropygialis sp. nov., isolated from the uropygial gland of an American barn owl (Tyto furcata).</title>
        <authorList>
            <person name="Braun M.S."/>
            <person name="Wang E."/>
            <person name="Zimmermann S."/>
            <person name="Wagner H."/>
            <person name="Wink M."/>
        </authorList>
    </citation>
    <scope>NUCLEOTIDE SEQUENCE [LARGE SCALE GENOMIC DNA]</scope>
    <source>
        <strain evidence="15 16">442</strain>
    </source>
</reference>
<organism evidence="15 16">
    <name type="scientific">Kocuria tytonis</name>
    <dbReference type="NCBI Taxonomy" id="2054280"/>
    <lineage>
        <taxon>Bacteria</taxon>
        <taxon>Bacillati</taxon>
        <taxon>Actinomycetota</taxon>
        <taxon>Actinomycetes</taxon>
        <taxon>Micrococcales</taxon>
        <taxon>Micrococcaceae</taxon>
        <taxon>Kocuria</taxon>
    </lineage>
</organism>
<dbReference type="InterPro" id="IPR029028">
    <property type="entry name" value="Alpha/beta_knot_MTases"/>
</dbReference>
<dbReference type="NCBIfam" id="TIGR00046">
    <property type="entry name" value="RsmE family RNA methyltransferase"/>
    <property type="match status" value="1"/>
</dbReference>
<dbReference type="GO" id="GO:0070475">
    <property type="term" value="P:rRNA base methylation"/>
    <property type="evidence" value="ECO:0007669"/>
    <property type="project" value="TreeGrafter"/>
</dbReference>
<evidence type="ECO:0000256" key="9">
    <source>
        <dbReference type="ARBA" id="ARBA00022691"/>
    </source>
</evidence>
<dbReference type="EMBL" id="PNJG02000001">
    <property type="protein sequence ID" value="RKQ36383.1"/>
    <property type="molecule type" value="Genomic_DNA"/>
</dbReference>
<comment type="function">
    <text evidence="10 12">Specifically methylates the N3 position of the uracil ring of uridine 1498 (m3U1498) in 16S rRNA. Acts on the fully assembled 30S ribosomal subunit.</text>
</comment>
<dbReference type="SUPFAM" id="SSF75217">
    <property type="entry name" value="alpha/beta knot"/>
    <property type="match status" value="1"/>
</dbReference>
<name>A0A495A9C6_9MICC</name>
<sequence>MTSPVFHHGHEDLHRVRPGEVLDVVGPEARHAVTVRRLRAGEPLDLVDGHGTRVSCTFTTGEKDRMSVTVAAVHREEPPRPHLGLVQALAKGDRDLQAAEAATELGVTCVIPWQAERSIVRLRAERAARTMAKWESTLNTAAKQSRRAHWPRLQPWVDTAGLAELIRSRPDTLWLVLHESAATRWSADDVAGWRGRAGVTVVVGPEGGISDRERETLEAAGAHTVRLGDTVMRSSTAGPAALAALGAVLGIWG</sequence>
<evidence type="ECO:0000256" key="10">
    <source>
        <dbReference type="ARBA" id="ARBA00025699"/>
    </source>
</evidence>
<evidence type="ECO:0000256" key="7">
    <source>
        <dbReference type="ARBA" id="ARBA00022603"/>
    </source>
</evidence>
<keyword evidence="5 12" id="KW-0963">Cytoplasm</keyword>
<dbReference type="PANTHER" id="PTHR30027">
    <property type="entry name" value="RIBOSOMAL RNA SMALL SUBUNIT METHYLTRANSFERASE E"/>
    <property type="match status" value="1"/>
</dbReference>
<dbReference type="GO" id="GO:0070042">
    <property type="term" value="F:rRNA (uridine-N3-)-methyltransferase activity"/>
    <property type="evidence" value="ECO:0007669"/>
    <property type="project" value="TreeGrafter"/>
</dbReference>
<keyword evidence="7 12" id="KW-0489">Methyltransferase</keyword>
<evidence type="ECO:0000256" key="5">
    <source>
        <dbReference type="ARBA" id="ARBA00022490"/>
    </source>
</evidence>
<dbReference type="EC" id="2.1.1.193" evidence="3 12"/>
<comment type="catalytic activity">
    <reaction evidence="11 12">
        <text>uridine(1498) in 16S rRNA + S-adenosyl-L-methionine = N(3)-methyluridine(1498) in 16S rRNA + S-adenosyl-L-homocysteine + H(+)</text>
        <dbReference type="Rhea" id="RHEA:42920"/>
        <dbReference type="Rhea" id="RHEA-COMP:10283"/>
        <dbReference type="Rhea" id="RHEA-COMP:10284"/>
        <dbReference type="ChEBI" id="CHEBI:15378"/>
        <dbReference type="ChEBI" id="CHEBI:57856"/>
        <dbReference type="ChEBI" id="CHEBI:59789"/>
        <dbReference type="ChEBI" id="CHEBI:65315"/>
        <dbReference type="ChEBI" id="CHEBI:74502"/>
        <dbReference type="EC" id="2.1.1.193"/>
    </reaction>
</comment>
<comment type="similarity">
    <text evidence="2 12">Belongs to the RNA methyltransferase RsmE family.</text>
</comment>